<dbReference type="STRING" id="493475.GARC_2462"/>
<dbReference type="InterPro" id="IPR008620">
    <property type="entry name" value="FixH"/>
</dbReference>
<organism evidence="1 2">
    <name type="scientific">Paraglaciecola arctica BSs20135</name>
    <dbReference type="NCBI Taxonomy" id="493475"/>
    <lineage>
        <taxon>Bacteria</taxon>
        <taxon>Pseudomonadati</taxon>
        <taxon>Pseudomonadota</taxon>
        <taxon>Gammaproteobacteria</taxon>
        <taxon>Alteromonadales</taxon>
        <taxon>Alteromonadaceae</taxon>
        <taxon>Paraglaciecola</taxon>
    </lineage>
</organism>
<evidence type="ECO:0008006" key="3">
    <source>
        <dbReference type="Google" id="ProtNLM"/>
    </source>
</evidence>
<gene>
    <name evidence="1" type="ORF">GARC_2462</name>
</gene>
<dbReference type="Proteomes" id="UP000006327">
    <property type="component" value="Unassembled WGS sequence"/>
</dbReference>
<sequence length="132" mass="14910">MMNLAFNSEDSMVIDDYYKEGRAINLKIHKLQQAELLNISTKAQVFADYVEVIFISGAPENGEALTLDFHHSTQEFKDFSVTLLRDASGTYRAPFTEGVSGKWQISLHPFDGNWKIQKVISLPQATPFDLNP</sequence>
<accession>K6YRX3</accession>
<comment type="caution">
    <text evidence="1">The sequence shown here is derived from an EMBL/GenBank/DDBJ whole genome shotgun (WGS) entry which is preliminary data.</text>
</comment>
<reference evidence="1 2" key="1">
    <citation type="journal article" date="2017" name="Antonie Van Leeuwenhoek">
        <title>Rhizobium rhizosphaerae sp. nov., a novel species isolated from rice rhizosphere.</title>
        <authorList>
            <person name="Zhao J.J."/>
            <person name="Zhang J."/>
            <person name="Zhang R.J."/>
            <person name="Zhang C.W."/>
            <person name="Yin H.Q."/>
            <person name="Zhang X.X."/>
        </authorList>
    </citation>
    <scope>NUCLEOTIDE SEQUENCE [LARGE SCALE GENOMIC DNA]</scope>
    <source>
        <strain evidence="1 2">BSs20135</strain>
    </source>
</reference>
<keyword evidence="2" id="KW-1185">Reference proteome</keyword>
<dbReference type="Pfam" id="PF05751">
    <property type="entry name" value="FixH"/>
    <property type="match status" value="1"/>
</dbReference>
<protein>
    <recommendedName>
        <fullName evidence="3">YtkA-like domain-containing protein</fullName>
    </recommendedName>
</protein>
<proteinExistence type="predicted"/>
<dbReference type="eggNOG" id="COG3198">
    <property type="taxonomic scope" value="Bacteria"/>
</dbReference>
<dbReference type="EMBL" id="BAEO01000031">
    <property type="protein sequence ID" value="GAC19428.1"/>
    <property type="molecule type" value="Genomic_DNA"/>
</dbReference>
<dbReference type="AlphaFoldDB" id="K6YRX3"/>
<name>K6YRX3_9ALTE</name>
<evidence type="ECO:0000313" key="2">
    <source>
        <dbReference type="Proteomes" id="UP000006327"/>
    </source>
</evidence>
<evidence type="ECO:0000313" key="1">
    <source>
        <dbReference type="EMBL" id="GAC19428.1"/>
    </source>
</evidence>